<comment type="caution">
    <text evidence="1">The sequence shown here is derived from an EMBL/GenBank/DDBJ whole genome shotgun (WGS) entry which is preliminary data.</text>
</comment>
<sequence>MFWLVFWILVCVAILAYGIRRKANHDYRFGSGLFKSSDSNLDEKDEFVDKDYYDKKNLFK</sequence>
<proteinExistence type="predicted"/>
<name>A0A2N0UQS6_9FIRM</name>
<dbReference type="Proteomes" id="UP000233425">
    <property type="component" value="Unassembled WGS sequence"/>
</dbReference>
<dbReference type="EMBL" id="NNSR01000056">
    <property type="protein sequence ID" value="PKD29352.1"/>
    <property type="molecule type" value="Genomic_DNA"/>
</dbReference>
<gene>
    <name evidence="1" type="ORF">RBATCC27255_01179</name>
</gene>
<evidence type="ECO:0000313" key="2">
    <source>
        <dbReference type="Proteomes" id="UP000233425"/>
    </source>
</evidence>
<dbReference type="RefSeq" id="WP_101029178.1">
    <property type="nucleotide sequence ID" value="NZ_CABMMZ010000056.1"/>
</dbReference>
<organism evidence="1 2">
    <name type="scientific">Ruminococcus bromii</name>
    <dbReference type="NCBI Taxonomy" id="40518"/>
    <lineage>
        <taxon>Bacteria</taxon>
        <taxon>Bacillati</taxon>
        <taxon>Bacillota</taxon>
        <taxon>Clostridia</taxon>
        <taxon>Eubacteriales</taxon>
        <taxon>Oscillospiraceae</taxon>
        <taxon>Ruminococcus</taxon>
    </lineage>
</organism>
<keyword evidence="2" id="KW-1185">Reference proteome</keyword>
<reference evidence="1" key="1">
    <citation type="journal article" date="2018" name="Environ. Microbiol.">
        <title>Sporulation capability and amylosome conservation among diverse human colonic and rumen isolates of the keystone starch-degrader Ruminococcus bromii.</title>
        <authorList>
            <person name="Mukhopadhya I."/>
            <person name="Morais S."/>
            <person name="Laverde-Gomez J."/>
            <person name="Sheridan P.O."/>
            <person name="Walker A.W."/>
            <person name="Kelly W."/>
            <person name="Klieve A.V."/>
            <person name="Ouwerkerk D."/>
            <person name="Duncan S.H."/>
            <person name="Louis P."/>
            <person name="Koropatkin N."/>
            <person name="Cockburn D."/>
            <person name="Kibler R."/>
            <person name="Cooper P.J."/>
            <person name="Sandoval C."/>
            <person name="Crost E."/>
            <person name="Juge N."/>
            <person name="Bayer E.A."/>
            <person name="Flint H.J."/>
        </authorList>
    </citation>
    <scope>NUCLEOTIDE SEQUENCE [LARGE SCALE GENOMIC DNA]</scope>
    <source>
        <strain evidence="1">ATCC 27255</strain>
    </source>
</reference>
<protein>
    <submittedName>
        <fullName evidence="1">Uncharacterized protein</fullName>
    </submittedName>
</protein>
<evidence type="ECO:0000313" key="1">
    <source>
        <dbReference type="EMBL" id="PKD29352.1"/>
    </source>
</evidence>
<accession>A0A2N0UQS6</accession>
<dbReference type="AlphaFoldDB" id="A0A2N0UQS6"/>